<name>A0A9Q9HH11_9RHOB</name>
<organism evidence="1 2">
    <name type="scientific">Aliiroseovarius crassostreae</name>
    <dbReference type="NCBI Taxonomy" id="154981"/>
    <lineage>
        <taxon>Bacteria</taxon>
        <taxon>Pseudomonadati</taxon>
        <taxon>Pseudomonadota</taxon>
        <taxon>Alphaproteobacteria</taxon>
        <taxon>Rhodobacterales</taxon>
        <taxon>Paracoccaceae</taxon>
        <taxon>Aliiroseovarius</taxon>
    </lineage>
</organism>
<sequence>MNARWLIRTGAPALIILFGGWALGPEPFAPLTRDQARDQTGDQDLLFVDDYRCLDLPPPDRTAYETVTVLAYSFGVASALHWLDQTGFSPDHLVAVNGTPCPADPQKGIRPEVVRATADGLTEASFARFCRRAGMTAPPQIDIAPRRDELRAILARGNARPRHFDRIWISAQDRIIPSAAQRQAWAAQADQIREINAPHMPFAPGQTWQGWLS</sequence>
<dbReference type="Gene3D" id="3.40.50.1820">
    <property type="entry name" value="alpha/beta hydrolase"/>
    <property type="match status" value="1"/>
</dbReference>
<geneLocation type="plasmid" evidence="1 2">
    <name>unnamed1</name>
</geneLocation>
<keyword evidence="1" id="KW-0614">Plasmid</keyword>
<dbReference type="InterPro" id="IPR007398">
    <property type="entry name" value="BioG"/>
</dbReference>
<dbReference type="Pfam" id="PF04301">
    <property type="entry name" value="BioG"/>
    <property type="match status" value="1"/>
</dbReference>
<proteinExistence type="predicted"/>
<accession>A0A9Q9HH11</accession>
<dbReference type="InterPro" id="IPR029058">
    <property type="entry name" value="AB_hydrolase_fold"/>
</dbReference>
<dbReference type="Proteomes" id="UP001057991">
    <property type="component" value="Plasmid unnamed1"/>
</dbReference>
<gene>
    <name evidence="1" type="ORF">K3X48_14975</name>
</gene>
<dbReference type="EMBL" id="CP080777">
    <property type="protein sequence ID" value="UWP97130.1"/>
    <property type="molecule type" value="Genomic_DNA"/>
</dbReference>
<protein>
    <submittedName>
        <fullName evidence="1">DUF452 family protein</fullName>
    </submittedName>
</protein>
<dbReference type="AlphaFoldDB" id="A0A9Q9HH11"/>
<reference evidence="1" key="1">
    <citation type="submission" date="2021-08" db="EMBL/GenBank/DDBJ databases">
        <authorList>
            <person name="Nwanade C."/>
            <person name="Wang M."/>
            <person name="Masoudi A."/>
            <person name="Yu Z."/>
            <person name="Liu J."/>
        </authorList>
    </citation>
    <scope>NUCLEOTIDE SEQUENCE</scope>
    <source>
        <strain evidence="1">S056</strain>
        <plasmid evidence="1">unnamed1</plasmid>
    </source>
</reference>
<evidence type="ECO:0000313" key="1">
    <source>
        <dbReference type="EMBL" id="UWP97130.1"/>
    </source>
</evidence>
<dbReference type="SUPFAM" id="SSF53474">
    <property type="entry name" value="alpha/beta-Hydrolases"/>
    <property type="match status" value="1"/>
</dbReference>
<evidence type="ECO:0000313" key="2">
    <source>
        <dbReference type="Proteomes" id="UP001057991"/>
    </source>
</evidence>
<dbReference type="RefSeq" id="WP_259806996.1">
    <property type="nucleotide sequence ID" value="NZ_CP080777.1"/>
</dbReference>